<dbReference type="CDD" id="cd03215">
    <property type="entry name" value="ABC_Carb_Monos_II"/>
    <property type="match status" value="1"/>
</dbReference>
<comment type="subcellular location">
    <subcellularLocation>
        <location evidence="2">Cell membrane</location>
        <topology evidence="2">Multi-pass membrane protein</topology>
    </subcellularLocation>
    <subcellularLocation>
        <location evidence="1">Cell membrane</location>
        <topology evidence="1">Peripheral membrane protein</topology>
    </subcellularLocation>
</comment>
<evidence type="ECO:0000256" key="6">
    <source>
        <dbReference type="ARBA" id="ARBA00022597"/>
    </source>
</evidence>
<dbReference type="PROSITE" id="PS00211">
    <property type="entry name" value="ABC_TRANSPORTER_1"/>
    <property type="match status" value="1"/>
</dbReference>
<dbReference type="PANTHER" id="PTHR43790:SF3">
    <property type="entry name" value="D-ALLOSE IMPORT ATP-BINDING PROTEIN ALSA-RELATED"/>
    <property type="match status" value="1"/>
</dbReference>
<evidence type="ECO:0000256" key="2">
    <source>
        <dbReference type="ARBA" id="ARBA00004651"/>
    </source>
</evidence>
<dbReference type="CDD" id="cd03216">
    <property type="entry name" value="ABC_Carb_Monos_I"/>
    <property type="match status" value="1"/>
</dbReference>
<evidence type="ECO:0000313" key="17">
    <source>
        <dbReference type="Proteomes" id="UP000244335"/>
    </source>
</evidence>
<dbReference type="Pfam" id="PF02653">
    <property type="entry name" value="BPD_transp_2"/>
    <property type="match status" value="1"/>
</dbReference>
<keyword evidence="11" id="KW-1278">Translocase</keyword>
<evidence type="ECO:0000256" key="8">
    <source>
        <dbReference type="ARBA" id="ARBA00022737"/>
    </source>
</evidence>
<gene>
    <name evidence="16" type="ORF">DC430_20735</name>
</gene>
<evidence type="ECO:0000256" key="3">
    <source>
        <dbReference type="ARBA" id="ARBA00005417"/>
    </source>
</evidence>
<dbReference type="GO" id="GO:0016887">
    <property type="term" value="F:ATP hydrolysis activity"/>
    <property type="evidence" value="ECO:0007669"/>
    <property type="project" value="InterPro"/>
</dbReference>
<organism evidence="16 17">
    <name type="scientific">Rhizobium rhizogenes</name>
    <name type="common">Agrobacterium rhizogenes</name>
    <dbReference type="NCBI Taxonomy" id="359"/>
    <lineage>
        <taxon>Bacteria</taxon>
        <taxon>Pseudomonadati</taxon>
        <taxon>Pseudomonadota</taxon>
        <taxon>Alphaproteobacteria</taxon>
        <taxon>Hyphomicrobiales</taxon>
        <taxon>Rhizobiaceae</taxon>
        <taxon>Rhizobium/Agrobacterium group</taxon>
        <taxon>Rhizobium</taxon>
    </lineage>
</organism>
<dbReference type="AlphaFoldDB" id="A0AA92H7H2"/>
<dbReference type="RefSeq" id="WP_116494667.1">
    <property type="nucleotide sequence ID" value="NZ_QDFR01000010.1"/>
</dbReference>
<dbReference type="InterPro" id="IPR050107">
    <property type="entry name" value="ABC_carbohydrate_import_ATPase"/>
</dbReference>
<dbReference type="InterPro" id="IPR001851">
    <property type="entry name" value="ABC_transp_permease"/>
</dbReference>
<dbReference type="SUPFAM" id="SSF52540">
    <property type="entry name" value="P-loop containing nucleoside triphosphate hydrolases"/>
    <property type="match status" value="2"/>
</dbReference>
<keyword evidence="10" id="KW-0067">ATP-binding</keyword>
<keyword evidence="13 14" id="KW-0472">Membrane</keyword>
<dbReference type="GO" id="GO:0005886">
    <property type="term" value="C:plasma membrane"/>
    <property type="evidence" value="ECO:0007669"/>
    <property type="project" value="UniProtKB-SubCell"/>
</dbReference>
<keyword evidence="8" id="KW-0677">Repeat</keyword>
<comment type="similarity">
    <text evidence="3">Belongs to the ABC transporter superfamily.</text>
</comment>
<dbReference type="SMART" id="SM00382">
    <property type="entry name" value="AAA"/>
    <property type="match status" value="2"/>
</dbReference>
<proteinExistence type="inferred from homology"/>
<feature type="transmembrane region" description="Helical" evidence="14">
    <location>
        <begin position="560"/>
        <end position="581"/>
    </location>
</feature>
<keyword evidence="5" id="KW-1003">Cell membrane</keyword>
<dbReference type="EMBL" id="QDFR01000010">
    <property type="protein sequence ID" value="PVE50616.1"/>
    <property type="molecule type" value="Genomic_DNA"/>
</dbReference>
<dbReference type="GO" id="GO:0022857">
    <property type="term" value="F:transmembrane transporter activity"/>
    <property type="evidence" value="ECO:0007669"/>
    <property type="project" value="InterPro"/>
</dbReference>
<feature type="transmembrane region" description="Helical" evidence="14">
    <location>
        <begin position="683"/>
        <end position="704"/>
    </location>
</feature>
<feature type="transmembrane region" description="Helical" evidence="14">
    <location>
        <begin position="815"/>
        <end position="834"/>
    </location>
</feature>
<dbReference type="Pfam" id="PF00005">
    <property type="entry name" value="ABC_tran"/>
    <property type="match status" value="2"/>
</dbReference>
<evidence type="ECO:0000256" key="13">
    <source>
        <dbReference type="ARBA" id="ARBA00023136"/>
    </source>
</evidence>
<evidence type="ECO:0000256" key="10">
    <source>
        <dbReference type="ARBA" id="ARBA00022840"/>
    </source>
</evidence>
<feature type="transmembrane region" description="Helical" evidence="14">
    <location>
        <begin position="765"/>
        <end position="784"/>
    </location>
</feature>
<keyword evidence="12 14" id="KW-1133">Transmembrane helix</keyword>
<keyword evidence="4" id="KW-0813">Transport</keyword>
<dbReference type="FunFam" id="3.40.50.300:FF:000127">
    <property type="entry name" value="Ribose import ATP-binding protein RbsA"/>
    <property type="match status" value="1"/>
</dbReference>
<dbReference type="PROSITE" id="PS50893">
    <property type="entry name" value="ABC_TRANSPORTER_2"/>
    <property type="match status" value="2"/>
</dbReference>
<evidence type="ECO:0000256" key="1">
    <source>
        <dbReference type="ARBA" id="ARBA00004202"/>
    </source>
</evidence>
<protein>
    <submittedName>
        <fullName evidence="16">ABC transporter</fullName>
    </submittedName>
</protein>
<feature type="transmembrane region" description="Helical" evidence="14">
    <location>
        <begin position="791"/>
        <end position="809"/>
    </location>
</feature>
<feature type="domain" description="ABC transporter" evidence="15">
    <location>
        <begin position="15"/>
        <end position="251"/>
    </location>
</feature>
<dbReference type="InterPro" id="IPR017871">
    <property type="entry name" value="ABC_transporter-like_CS"/>
</dbReference>
<feature type="transmembrane region" description="Helical" evidence="14">
    <location>
        <begin position="611"/>
        <end position="635"/>
    </location>
</feature>
<keyword evidence="9" id="KW-0547">Nucleotide-binding</keyword>
<dbReference type="CDD" id="cd06579">
    <property type="entry name" value="TM_PBP1_transp_AraH_like"/>
    <property type="match status" value="1"/>
</dbReference>
<evidence type="ECO:0000256" key="7">
    <source>
        <dbReference type="ARBA" id="ARBA00022692"/>
    </source>
</evidence>
<evidence type="ECO:0000256" key="9">
    <source>
        <dbReference type="ARBA" id="ARBA00022741"/>
    </source>
</evidence>
<feature type="transmembrane region" description="Helical" evidence="14">
    <location>
        <begin position="534"/>
        <end position="554"/>
    </location>
</feature>
<evidence type="ECO:0000256" key="14">
    <source>
        <dbReference type="SAM" id="Phobius"/>
    </source>
</evidence>
<reference evidence="16 17" key="1">
    <citation type="submission" date="2018-04" db="EMBL/GenBank/DDBJ databases">
        <authorList>
            <person name="Hagen T."/>
        </authorList>
    </citation>
    <scope>NUCLEOTIDE SEQUENCE [LARGE SCALE GENOMIC DNA]</scope>
    <source>
        <strain evidence="16 17">TPD7009</strain>
    </source>
</reference>
<dbReference type="InterPro" id="IPR003593">
    <property type="entry name" value="AAA+_ATPase"/>
</dbReference>
<feature type="domain" description="ABC transporter" evidence="15">
    <location>
        <begin position="261"/>
        <end position="505"/>
    </location>
</feature>
<dbReference type="PANTHER" id="PTHR43790">
    <property type="entry name" value="CARBOHYDRATE TRANSPORT ATP-BINDING PROTEIN MG119-RELATED"/>
    <property type="match status" value="1"/>
</dbReference>
<evidence type="ECO:0000256" key="12">
    <source>
        <dbReference type="ARBA" id="ARBA00022989"/>
    </source>
</evidence>
<keyword evidence="6" id="KW-0762">Sugar transport</keyword>
<comment type="caution">
    <text evidence="16">The sequence shown here is derived from an EMBL/GenBank/DDBJ whole genome shotgun (WGS) entry which is preliminary data.</text>
</comment>
<keyword evidence="7 14" id="KW-0812">Transmembrane</keyword>
<evidence type="ECO:0000259" key="15">
    <source>
        <dbReference type="PROSITE" id="PS50893"/>
    </source>
</evidence>
<evidence type="ECO:0000256" key="5">
    <source>
        <dbReference type="ARBA" id="ARBA00022475"/>
    </source>
</evidence>
<feature type="transmembrane region" description="Helical" evidence="14">
    <location>
        <begin position="642"/>
        <end position="663"/>
    </location>
</feature>
<evidence type="ECO:0000256" key="4">
    <source>
        <dbReference type="ARBA" id="ARBA00022448"/>
    </source>
</evidence>
<accession>A0AA92H7H2</accession>
<dbReference type="GO" id="GO:0005524">
    <property type="term" value="F:ATP binding"/>
    <property type="evidence" value="ECO:0007669"/>
    <property type="project" value="UniProtKB-KW"/>
</dbReference>
<evidence type="ECO:0000256" key="11">
    <source>
        <dbReference type="ARBA" id="ARBA00022967"/>
    </source>
</evidence>
<sequence>MIQERELAASTEGVLGLLNASKSFGVVTALKSATFSLRGGEVLALLGENGAGKSTCVKMLAGVYQPTSGTVVLNGKPVSVSSPSDARDAGIAVMHQHPGLFPDLSIAENIFLGHMATGLLGSVSPSQMERDAIEWIEAVGLRHAPSEKVRNLRISEQQLVEVAKALSQNARVLIMDEPTAALSQREVEALFKVVETLKTRGVAMMFVGHRMDEIFRIADRIAVLRDGQLIGVEEAALLGRDRAISMMVGRELNTLYPDHGADTGAVVLAVKGLSRVGEFEDIDLTVRAGEVVGIGGLVGSGRTELARVLFGVNRPSHGSIELDGKSVSFSSPSDAVRAGVAYVPEDRLGQSLVMDFSILENASLAILDRAAPRGLSSRKKAISLTHNELQRMRLKHRDLDQPVKELSGGNQQKVVLAKWLATQPCLLILDEPTQGIDVQAKAEVHAMIAELARLGLAIIVISSELPELLGVSDRIVVLREGQKTGEFPASEATQEKVLQAATQAASRLASTSSADRQVQSLHGWLRRLATHREFGLVVAIAAILLPVSIINPRVFSADNITAVSMDVALLAIVALAQMFVLVTRNIDLSVASIIGLSAYAAARGLELHPDIGIIGGLALACVVGAAAGLVNGLLVAFGRLPAIVATLGTLFIYRGMNAMLAAGHQISADDVPDAWLRMTTVRLAGVPSIVLIAAIVLAVGAYVLNRTSFGRELFASGSNPDGARLIGVPVDRHVMAAFCIAGALTGLCGALWASRYATVDARVASGFELTVIAAVVVGGVAIRGGAGTIKGVLLGTITLLIIRNGLTLVRVDPLWLQGIYGLVIIAAIGVDAAVNRRAATSSH</sequence>
<name>A0AA92H7H2_RHIRH</name>
<dbReference type="InterPro" id="IPR027417">
    <property type="entry name" value="P-loop_NTPase"/>
</dbReference>
<feature type="transmembrane region" description="Helical" evidence="14">
    <location>
        <begin position="734"/>
        <end position="753"/>
    </location>
</feature>
<dbReference type="Proteomes" id="UP000244335">
    <property type="component" value="Unassembled WGS sequence"/>
</dbReference>
<dbReference type="Gene3D" id="3.40.50.300">
    <property type="entry name" value="P-loop containing nucleotide triphosphate hydrolases"/>
    <property type="match status" value="2"/>
</dbReference>
<evidence type="ECO:0000313" key="16">
    <source>
        <dbReference type="EMBL" id="PVE50616.1"/>
    </source>
</evidence>
<dbReference type="InterPro" id="IPR003439">
    <property type="entry name" value="ABC_transporter-like_ATP-bd"/>
</dbReference>